<comment type="function">
    <text evidence="8">Phosphorylation of dTMP to form dTDP in both de novo and salvage pathways of dTTP synthesis.</text>
</comment>
<evidence type="ECO:0000256" key="1">
    <source>
        <dbReference type="ARBA" id="ARBA00009776"/>
    </source>
</evidence>
<accession>A0A4R9JV93</accession>
<dbReference type="Proteomes" id="UP000297693">
    <property type="component" value="Unassembled WGS sequence"/>
</dbReference>
<dbReference type="GO" id="GO:0005524">
    <property type="term" value="F:ATP binding"/>
    <property type="evidence" value="ECO:0007669"/>
    <property type="project" value="UniProtKB-UniRule"/>
</dbReference>
<proteinExistence type="inferred from homology"/>
<reference evidence="10" key="1">
    <citation type="journal article" date="2019" name="PLoS Negl. Trop. Dis.">
        <title>Revisiting the worldwide diversity of Leptospira species in the environment.</title>
        <authorList>
            <person name="Vincent A.T."/>
            <person name="Schiettekatte O."/>
            <person name="Bourhy P."/>
            <person name="Veyrier F.J."/>
            <person name="Picardeau M."/>
        </authorList>
    </citation>
    <scope>NUCLEOTIDE SEQUENCE [LARGE SCALE GENOMIC DNA]</scope>
    <source>
        <strain evidence="10">201702476</strain>
    </source>
</reference>
<dbReference type="Gene3D" id="3.40.50.300">
    <property type="entry name" value="P-loop containing nucleotide triphosphate hydrolases"/>
    <property type="match status" value="1"/>
</dbReference>
<protein>
    <recommendedName>
        <fullName evidence="8">Thymidylate kinase</fullName>
        <ecNumber evidence="8">2.7.4.9</ecNumber>
    </recommendedName>
    <alternativeName>
        <fullName evidence="8">dTMP kinase</fullName>
    </alternativeName>
</protein>
<dbReference type="HAMAP" id="MF_00165">
    <property type="entry name" value="Thymidylate_kinase"/>
    <property type="match status" value="1"/>
</dbReference>
<dbReference type="Pfam" id="PF02223">
    <property type="entry name" value="Thymidylate_kin"/>
    <property type="match status" value="1"/>
</dbReference>
<evidence type="ECO:0000313" key="10">
    <source>
        <dbReference type="EMBL" id="TGL55903.1"/>
    </source>
</evidence>
<dbReference type="GO" id="GO:0005829">
    <property type="term" value="C:cytosol"/>
    <property type="evidence" value="ECO:0007669"/>
    <property type="project" value="TreeGrafter"/>
</dbReference>
<evidence type="ECO:0000259" key="9">
    <source>
        <dbReference type="Pfam" id="PF02223"/>
    </source>
</evidence>
<evidence type="ECO:0000256" key="3">
    <source>
        <dbReference type="ARBA" id="ARBA00022727"/>
    </source>
</evidence>
<dbReference type="CDD" id="cd01672">
    <property type="entry name" value="TMPK"/>
    <property type="match status" value="1"/>
</dbReference>
<evidence type="ECO:0000256" key="4">
    <source>
        <dbReference type="ARBA" id="ARBA00022741"/>
    </source>
</evidence>
<evidence type="ECO:0000313" key="11">
    <source>
        <dbReference type="Proteomes" id="UP000297693"/>
    </source>
</evidence>
<gene>
    <name evidence="8 10" type="primary">tmk</name>
    <name evidence="10" type="ORF">EHQ58_18340</name>
</gene>
<keyword evidence="2 8" id="KW-0808">Transferase</keyword>
<name>A0A4R9JV93_9LEPT</name>
<dbReference type="AlphaFoldDB" id="A0A4R9JV93"/>
<organism evidence="10 11">
    <name type="scientific">Leptospira ognonensis</name>
    <dbReference type="NCBI Taxonomy" id="2484945"/>
    <lineage>
        <taxon>Bacteria</taxon>
        <taxon>Pseudomonadati</taxon>
        <taxon>Spirochaetota</taxon>
        <taxon>Spirochaetia</taxon>
        <taxon>Leptospirales</taxon>
        <taxon>Leptospiraceae</taxon>
        <taxon>Leptospira</taxon>
    </lineage>
</organism>
<sequence>MVRMSHFFVFEGIDGSGKTTLSKKIVEMLPVPPNINKVWHREPTDGIYGKQIRNFLSGRIELTTKEQMDLFIKDRSESVRNVIIPNLEKHNIIIQDRYIYSTAAYQGNSTLSAEEILEINYREGFPIPNQVFFLDITPEEAAERRALRGGKSEFFDEDQKQNLIYQNYMKILPENTIFLDATQSIEDLVTAVLESIVLT</sequence>
<keyword evidence="6 8" id="KW-0067">ATP-binding</keyword>
<feature type="binding site" evidence="8">
    <location>
        <begin position="12"/>
        <end position="19"/>
    </location>
    <ligand>
        <name>ATP</name>
        <dbReference type="ChEBI" id="CHEBI:30616"/>
    </ligand>
</feature>
<dbReference type="PANTHER" id="PTHR10344:SF4">
    <property type="entry name" value="UMP-CMP KINASE 2, MITOCHONDRIAL"/>
    <property type="match status" value="1"/>
</dbReference>
<keyword evidence="11" id="KW-1185">Reference proteome</keyword>
<evidence type="ECO:0000256" key="6">
    <source>
        <dbReference type="ARBA" id="ARBA00022840"/>
    </source>
</evidence>
<dbReference type="GO" id="GO:0006227">
    <property type="term" value="P:dUDP biosynthetic process"/>
    <property type="evidence" value="ECO:0007669"/>
    <property type="project" value="TreeGrafter"/>
</dbReference>
<keyword evidence="3 8" id="KW-0545">Nucleotide biosynthesis</keyword>
<dbReference type="GO" id="GO:0006235">
    <property type="term" value="P:dTTP biosynthetic process"/>
    <property type="evidence" value="ECO:0007669"/>
    <property type="project" value="UniProtKB-UniRule"/>
</dbReference>
<comment type="similarity">
    <text evidence="1 8">Belongs to the thymidylate kinase family.</text>
</comment>
<evidence type="ECO:0000256" key="7">
    <source>
        <dbReference type="ARBA" id="ARBA00048743"/>
    </source>
</evidence>
<comment type="caution">
    <text evidence="10">The sequence shown here is derived from an EMBL/GenBank/DDBJ whole genome shotgun (WGS) entry which is preliminary data.</text>
</comment>
<dbReference type="InterPro" id="IPR027417">
    <property type="entry name" value="P-loop_NTPase"/>
</dbReference>
<dbReference type="OrthoDB" id="9774907at2"/>
<dbReference type="EC" id="2.7.4.9" evidence="8"/>
<evidence type="ECO:0000256" key="5">
    <source>
        <dbReference type="ARBA" id="ARBA00022777"/>
    </source>
</evidence>
<dbReference type="GO" id="GO:0006233">
    <property type="term" value="P:dTDP biosynthetic process"/>
    <property type="evidence" value="ECO:0007669"/>
    <property type="project" value="InterPro"/>
</dbReference>
<dbReference type="GO" id="GO:0004798">
    <property type="term" value="F:dTMP kinase activity"/>
    <property type="evidence" value="ECO:0007669"/>
    <property type="project" value="UniProtKB-UniRule"/>
</dbReference>
<dbReference type="SUPFAM" id="SSF52540">
    <property type="entry name" value="P-loop containing nucleoside triphosphate hydrolases"/>
    <property type="match status" value="1"/>
</dbReference>
<keyword evidence="4 8" id="KW-0547">Nucleotide-binding</keyword>
<dbReference type="PANTHER" id="PTHR10344">
    <property type="entry name" value="THYMIDYLATE KINASE"/>
    <property type="match status" value="1"/>
</dbReference>
<evidence type="ECO:0000256" key="8">
    <source>
        <dbReference type="HAMAP-Rule" id="MF_00165"/>
    </source>
</evidence>
<feature type="domain" description="Thymidylate kinase-like" evidence="9">
    <location>
        <begin position="10"/>
        <end position="191"/>
    </location>
</feature>
<evidence type="ECO:0000256" key="2">
    <source>
        <dbReference type="ARBA" id="ARBA00022679"/>
    </source>
</evidence>
<dbReference type="InterPro" id="IPR018094">
    <property type="entry name" value="Thymidylate_kinase"/>
</dbReference>
<comment type="catalytic activity">
    <reaction evidence="7 8">
        <text>dTMP + ATP = dTDP + ADP</text>
        <dbReference type="Rhea" id="RHEA:13517"/>
        <dbReference type="ChEBI" id="CHEBI:30616"/>
        <dbReference type="ChEBI" id="CHEBI:58369"/>
        <dbReference type="ChEBI" id="CHEBI:63528"/>
        <dbReference type="ChEBI" id="CHEBI:456216"/>
        <dbReference type="EC" id="2.7.4.9"/>
    </reaction>
</comment>
<dbReference type="NCBIfam" id="TIGR00041">
    <property type="entry name" value="DTMP_kinase"/>
    <property type="match status" value="1"/>
</dbReference>
<keyword evidence="5 8" id="KW-0418">Kinase</keyword>
<dbReference type="EMBL" id="RQGD01000047">
    <property type="protein sequence ID" value="TGL55903.1"/>
    <property type="molecule type" value="Genomic_DNA"/>
</dbReference>
<dbReference type="InterPro" id="IPR039430">
    <property type="entry name" value="Thymidylate_kin-like_dom"/>
</dbReference>